<name>A0AAW2GZY0_9HYME</name>
<dbReference type="EMBL" id="JADYXP020000001">
    <property type="protein sequence ID" value="KAL0132866.1"/>
    <property type="molecule type" value="Genomic_DNA"/>
</dbReference>
<proteinExistence type="predicted"/>
<organism evidence="1 2">
    <name type="scientific">Cardiocondyla obscurior</name>
    <dbReference type="NCBI Taxonomy" id="286306"/>
    <lineage>
        <taxon>Eukaryota</taxon>
        <taxon>Metazoa</taxon>
        <taxon>Ecdysozoa</taxon>
        <taxon>Arthropoda</taxon>
        <taxon>Hexapoda</taxon>
        <taxon>Insecta</taxon>
        <taxon>Pterygota</taxon>
        <taxon>Neoptera</taxon>
        <taxon>Endopterygota</taxon>
        <taxon>Hymenoptera</taxon>
        <taxon>Apocrita</taxon>
        <taxon>Aculeata</taxon>
        <taxon>Formicoidea</taxon>
        <taxon>Formicidae</taxon>
        <taxon>Myrmicinae</taxon>
        <taxon>Cardiocondyla</taxon>
    </lineage>
</organism>
<accession>A0AAW2GZY0</accession>
<reference evidence="1 2" key="1">
    <citation type="submission" date="2023-03" db="EMBL/GenBank/DDBJ databases">
        <title>High recombination rates correlate with genetic variation in Cardiocondyla obscurior ants.</title>
        <authorList>
            <person name="Errbii M."/>
        </authorList>
    </citation>
    <scope>NUCLEOTIDE SEQUENCE [LARGE SCALE GENOMIC DNA]</scope>
    <source>
        <strain evidence="1">Alpha-2009</strain>
        <tissue evidence="1">Whole body</tissue>
    </source>
</reference>
<comment type="caution">
    <text evidence="1">The sequence shown here is derived from an EMBL/GenBank/DDBJ whole genome shotgun (WGS) entry which is preliminary data.</text>
</comment>
<evidence type="ECO:0000313" key="1">
    <source>
        <dbReference type="EMBL" id="KAL0132866.1"/>
    </source>
</evidence>
<dbReference type="AlphaFoldDB" id="A0AAW2GZY0"/>
<sequence>MDQPNLSFFFQIVCQPFRGYLSQVTRASKRPPPTSLLSRYRLFDDSVIFELLSPVIGLSTGVLKNSAFFFARNLNSFSISSSISLVSATISSTFLRFNLSGEINFPFST</sequence>
<dbReference type="Proteomes" id="UP001430953">
    <property type="component" value="Unassembled WGS sequence"/>
</dbReference>
<gene>
    <name evidence="1" type="ORF">PUN28_000526</name>
</gene>
<protein>
    <submittedName>
        <fullName evidence="1">Uncharacterized protein</fullName>
    </submittedName>
</protein>
<keyword evidence="2" id="KW-1185">Reference proteome</keyword>
<evidence type="ECO:0000313" key="2">
    <source>
        <dbReference type="Proteomes" id="UP001430953"/>
    </source>
</evidence>